<evidence type="ECO:0000313" key="2">
    <source>
        <dbReference type="EMBL" id="KAH3721899.1"/>
    </source>
</evidence>
<name>A0A9D4H9P6_DREPO</name>
<dbReference type="EMBL" id="JAIWYP010000005">
    <property type="protein sequence ID" value="KAH3829469.1"/>
    <property type="molecule type" value="Genomic_DNA"/>
</dbReference>
<evidence type="ECO:0000313" key="4">
    <source>
        <dbReference type="Proteomes" id="UP000828390"/>
    </source>
</evidence>
<feature type="region of interest" description="Disordered" evidence="1">
    <location>
        <begin position="1"/>
        <end position="59"/>
    </location>
</feature>
<accession>A0A9D4H9P6</accession>
<comment type="caution">
    <text evidence="3">The sequence shown here is derived from an EMBL/GenBank/DDBJ whole genome shotgun (WGS) entry which is preliminary data.</text>
</comment>
<protein>
    <submittedName>
        <fullName evidence="3">Uncharacterized protein</fullName>
    </submittedName>
</protein>
<evidence type="ECO:0000256" key="1">
    <source>
        <dbReference type="SAM" id="MobiDB-lite"/>
    </source>
</evidence>
<organism evidence="3 4">
    <name type="scientific">Dreissena polymorpha</name>
    <name type="common">Zebra mussel</name>
    <name type="synonym">Mytilus polymorpha</name>
    <dbReference type="NCBI Taxonomy" id="45954"/>
    <lineage>
        <taxon>Eukaryota</taxon>
        <taxon>Metazoa</taxon>
        <taxon>Spiralia</taxon>
        <taxon>Lophotrochozoa</taxon>
        <taxon>Mollusca</taxon>
        <taxon>Bivalvia</taxon>
        <taxon>Autobranchia</taxon>
        <taxon>Heteroconchia</taxon>
        <taxon>Euheterodonta</taxon>
        <taxon>Imparidentia</taxon>
        <taxon>Neoheterodontei</taxon>
        <taxon>Myida</taxon>
        <taxon>Dreissenoidea</taxon>
        <taxon>Dreissenidae</taxon>
        <taxon>Dreissena</taxon>
    </lineage>
</organism>
<gene>
    <name evidence="2" type="ORF">DPMN_064848</name>
    <name evidence="3" type="ORF">DPMN_131465</name>
</gene>
<dbReference type="Proteomes" id="UP000828390">
    <property type="component" value="Unassembled WGS sequence"/>
</dbReference>
<reference evidence="3" key="2">
    <citation type="submission" date="2020-11" db="EMBL/GenBank/DDBJ databases">
        <authorList>
            <person name="McCartney M.A."/>
            <person name="Auch B."/>
            <person name="Kono T."/>
            <person name="Mallez S."/>
            <person name="Becker A."/>
            <person name="Gohl D.M."/>
            <person name="Silverstein K.A.T."/>
            <person name="Koren S."/>
            <person name="Bechman K.B."/>
            <person name="Herman A."/>
            <person name="Abrahante J.E."/>
            <person name="Garbe J."/>
        </authorList>
    </citation>
    <scope>NUCLEOTIDE SEQUENCE</scope>
    <source>
        <strain evidence="3">Duluth1</strain>
        <tissue evidence="3">Whole animal</tissue>
    </source>
</reference>
<dbReference type="AlphaFoldDB" id="A0A9D4H9P6"/>
<sequence length="59" mass="6811">MMGLQDSAITSSKKKKLLQDQRERSEATRVLEVKTERESRATQRTEASKSERKRTKISS</sequence>
<dbReference type="EMBL" id="JAIWYP010000013">
    <property type="protein sequence ID" value="KAH3721899.1"/>
    <property type="molecule type" value="Genomic_DNA"/>
</dbReference>
<proteinExistence type="predicted"/>
<evidence type="ECO:0000313" key="3">
    <source>
        <dbReference type="EMBL" id="KAH3829469.1"/>
    </source>
</evidence>
<keyword evidence="4" id="KW-1185">Reference proteome</keyword>
<feature type="compositionally biased region" description="Basic and acidic residues" evidence="1">
    <location>
        <begin position="17"/>
        <end position="50"/>
    </location>
</feature>
<reference evidence="3" key="1">
    <citation type="journal article" date="2019" name="bioRxiv">
        <title>The Genome of the Zebra Mussel, Dreissena polymorpha: A Resource for Invasive Species Research.</title>
        <authorList>
            <person name="McCartney M.A."/>
            <person name="Auch B."/>
            <person name="Kono T."/>
            <person name="Mallez S."/>
            <person name="Zhang Y."/>
            <person name="Obille A."/>
            <person name="Becker A."/>
            <person name="Abrahante J.E."/>
            <person name="Garbe J."/>
            <person name="Badalamenti J.P."/>
            <person name="Herman A."/>
            <person name="Mangelson H."/>
            <person name="Liachko I."/>
            <person name="Sullivan S."/>
            <person name="Sone E.D."/>
            <person name="Koren S."/>
            <person name="Silverstein K.A.T."/>
            <person name="Beckman K.B."/>
            <person name="Gohl D.M."/>
        </authorList>
    </citation>
    <scope>NUCLEOTIDE SEQUENCE</scope>
    <source>
        <strain evidence="3">Duluth1</strain>
        <tissue evidence="3">Whole animal</tissue>
    </source>
</reference>